<organism evidence="1 2">
    <name type="scientific">Gymnopus androsaceus JB14</name>
    <dbReference type="NCBI Taxonomy" id="1447944"/>
    <lineage>
        <taxon>Eukaryota</taxon>
        <taxon>Fungi</taxon>
        <taxon>Dikarya</taxon>
        <taxon>Basidiomycota</taxon>
        <taxon>Agaricomycotina</taxon>
        <taxon>Agaricomycetes</taxon>
        <taxon>Agaricomycetidae</taxon>
        <taxon>Agaricales</taxon>
        <taxon>Marasmiineae</taxon>
        <taxon>Omphalotaceae</taxon>
        <taxon>Gymnopus</taxon>
    </lineage>
</organism>
<evidence type="ECO:0000313" key="1">
    <source>
        <dbReference type="EMBL" id="KAE9392175.1"/>
    </source>
</evidence>
<proteinExistence type="predicted"/>
<keyword evidence="2" id="KW-1185">Reference proteome</keyword>
<sequence>MCKTQFKGIPRKMVDQFPYFTTNIWYTQYWCCRRDSYIVKTEFPRIPTSDRYGTSRGAFRCYRSHAITTGHPSRGRLLLNTQSMAPPVGACVQFYHCRWRYVQTSLPTWSMTLTRTLSPEVVADGQGSLVEGDIVEEMKNQFYQVRSVSLPIECRRWHIALAYERRATKNEHLDFCECRTGRIDARMQAMFVLRTKDVAKWNPKTTKVPVLESG</sequence>
<dbReference type="OrthoDB" id="10251508at2759"/>
<protein>
    <submittedName>
        <fullName evidence="1">Uncharacterized protein</fullName>
    </submittedName>
</protein>
<dbReference type="Proteomes" id="UP000799118">
    <property type="component" value="Unassembled WGS sequence"/>
</dbReference>
<accession>A0A6A4H4G9</accession>
<reference evidence="1" key="1">
    <citation type="journal article" date="2019" name="Environ. Microbiol.">
        <title>Fungal ecological strategies reflected in gene transcription - a case study of two litter decomposers.</title>
        <authorList>
            <person name="Barbi F."/>
            <person name="Kohler A."/>
            <person name="Barry K."/>
            <person name="Baskaran P."/>
            <person name="Daum C."/>
            <person name="Fauchery L."/>
            <person name="Ihrmark K."/>
            <person name="Kuo A."/>
            <person name="LaButti K."/>
            <person name="Lipzen A."/>
            <person name="Morin E."/>
            <person name="Grigoriev I.V."/>
            <person name="Henrissat B."/>
            <person name="Lindahl B."/>
            <person name="Martin F."/>
        </authorList>
    </citation>
    <scope>NUCLEOTIDE SEQUENCE</scope>
    <source>
        <strain evidence="1">JB14</strain>
    </source>
</reference>
<dbReference type="EMBL" id="ML769602">
    <property type="protein sequence ID" value="KAE9392175.1"/>
    <property type="molecule type" value="Genomic_DNA"/>
</dbReference>
<dbReference type="AlphaFoldDB" id="A0A6A4H4G9"/>
<evidence type="ECO:0000313" key="2">
    <source>
        <dbReference type="Proteomes" id="UP000799118"/>
    </source>
</evidence>
<name>A0A6A4H4G9_9AGAR</name>
<gene>
    <name evidence="1" type="ORF">BT96DRAFT_944829</name>
</gene>